<feature type="non-terminal residue" evidence="5">
    <location>
        <position position="1"/>
    </location>
</feature>
<comment type="similarity">
    <text evidence="3">Belongs to the GRAS family.</text>
</comment>
<name>A0A5J9WRN4_9POAL</name>
<reference evidence="5 6" key="1">
    <citation type="journal article" date="2019" name="Sci. Rep.">
        <title>A high-quality genome of Eragrostis curvula grass provides insights into Poaceae evolution and supports new strategies to enhance forage quality.</title>
        <authorList>
            <person name="Carballo J."/>
            <person name="Santos B.A.C.M."/>
            <person name="Zappacosta D."/>
            <person name="Garbus I."/>
            <person name="Selva J.P."/>
            <person name="Gallo C.A."/>
            <person name="Diaz A."/>
            <person name="Albertini E."/>
            <person name="Caccamo M."/>
            <person name="Echenique V."/>
        </authorList>
    </citation>
    <scope>NUCLEOTIDE SEQUENCE [LARGE SCALE GENOMIC DNA]</scope>
    <source>
        <strain evidence="6">cv. Victoria</strain>
        <tissue evidence="5">Leaf</tissue>
    </source>
</reference>
<feature type="short sequence motif" description="VHIID" evidence="3">
    <location>
        <begin position="142"/>
        <end position="146"/>
    </location>
</feature>
<evidence type="ECO:0000256" key="2">
    <source>
        <dbReference type="ARBA" id="ARBA00023163"/>
    </source>
</evidence>
<feature type="region of interest" description="Disordered" evidence="4">
    <location>
        <begin position="277"/>
        <end position="327"/>
    </location>
</feature>
<dbReference type="Pfam" id="PF03514">
    <property type="entry name" value="GRAS"/>
    <property type="match status" value="1"/>
</dbReference>
<dbReference type="EMBL" id="RWGY01000002">
    <property type="protein sequence ID" value="TVU50813.1"/>
    <property type="molecule type" value="Genomic_DNA"/>
</dbReference>
<organism evidence="5 6">
    <name type="scientific">Eragrostis curvula</name>
    <name type="common">weeping love grass</name>
    <dbReference type="NCBI Taxonomy" id="38414"/>
    <lineage>
        <taxon>Eukaryota</taxon>
        <taxon>Viridiplantae</taxon>
        <taxon>Streptophyta</taxon>
        <taxon>Embryophyta</taxon>
        <taxon>Tracheophyta</taxon>
        <taxon>Spermatophyta</taxon>
        <taxon>Magnoliopsida</taxon>
        <taxon>Liliopsida</taxon>
        <taxon>Poales</taxon>
        <taxon>Poaceae</taxon>
        <taxon>PACMAD clade</taxon>
        <taxon>Chloridoideae</taxon>
        <taxon>Eragrostideae</taxon>
        <taxon>Eragrostidinae</taxon>
        <taxon>Eragrostis</taxon>
    </lineage>
</organism>
<dbReference type="PROSITE" id="PS50985">
    <property type="entry name" value="GRAS"/>
    <property type="match status" value="1"/>
</dbReference>
<comment type="caution">
    <text evidence="5">The sequence shown here is derived from an EMBL/GenBank/DDBJ whole genome shotgun (WGS) entry which is preliminary data.</text>
</comment>
<evidence type="ECO:0000256" key="1">
    <source>
        <dbReference type="ARBA" id="ARBA00023015"/>
    </source>
</evidence>
<feature type="region of interest" description="Leucine repeat II (LRII)" evidence="3">
    <location>
        <begin position="188"/>
        <end position="220"/>
    </location>
</feature>
<keyword evidence="6" id="KW-1185">Reference proteome</keyword>
<feature type="region of interest" description="SAW" evidence="3">
    <location>
        <begin position="426"/>
        <end position="501"/>
    </location>
</feature>
<feature type="compositionally biased region" description="Low complexity" evidence="4">
    <location>
        <begin position="277"/>
        <end position="287"/>
    </location>
</feature>
<dbReference type="InterPro" id="IPR005202">
    <property type="entry name" value="TF_GRAS"/>
</dbReference>
<dbReference type="AlphaFoldDB" id="A0A5J9WRN4"/>
<sequence length="535" mass="58269">MHEPWAAHQEPLAQLGPTLCECAAHVEAGSMEKATRCLARANGLLAAAAGGGSSPQRRLAAPMVDCLARCILRPIPAIADALIDPSEWVDRRCVRAARRGLFELSPFPKAAYAVSNRAIIEATENEKYHVCFTVTNHHEQNVHVIDFAGPAAHPLQWIELMHDFHRRPEGPPHLRLTVVHDDKESLSKTSKLLADEAEELGMAFQFHYVVGQIETLDFSDLHGTLHLKPGEARAIICTQQLHRLLATADDASTNSYGSARRFNEQVASVARLRKMASLSSSSSRPSSGDVACCEDDDDEEAFHSPDTPMSFVSPPASTPPPSHQTPPPALASFLSAARAQASPRVLVVTEQDASHNGVSFRKRFAEALHYYAAAYGCLDAAAAAAALRRRRRPASAAAAAELVVALRQQAEVERAVLGEEVRDVLLREGARRRERHDRLPRWAARMERAGFRGVPLSYAAIRSGDDALRRRGVRGCENREHAGCVLMCWGSCPLFSVSAWRPNNNGGGETEAASGDSQDYLSASSQMMTTAGTWF</sequence>
<evidence type="ECO:0000256" key="4">
    <source>
        <dbReference type="SAM" id="MobiDB-lite"/>
    </source>
</evidence>
<feature type="short sequence motif" description="LXXLL motif" evidence="3">
    <location>
        <begin position="241"/>
        <end position="245"/>
    </location>
</feature>
<feature type="compositionally biased region" description="Pro residues" evidence="4">
    <location>
        <begin position="316"/>
        <end position="327"/>
    </location>
</feature>
<gene>
    <name evidence="5" type="ORF">EJB05_02203</name>
</gene>
<proteinExistence type="inferred from homology"/>
<protein>
    <submittedName>
        <fullName evidence="5">Uncharacterized protein</fullName>
    </submittedName>
</protein>
<dbReference type="Proteomes" id="UP000324897">
    <property type="component" value="Chromosome 6"/>
</dbReference>
<keyword evidence="2" id="KW-0804">Transcription</keyword>
<comment type="caution">
    <text evidence="3">Lacks conserved residue(s) required for the propagation of feature annotation.</text>
</comment>
<dbReference type="OrthoDB" id="644490at2759"/>
<evidence type="ECO:0000313" key="5">
    <source>
        <dbReference type="EMBL" id="TVU50813.1"/>
    </source>
</evidence>
<dbReference type="PANTHER" id="PTHR31636">
    <property type="entry name" value="OSJNBA0084A10.13 PROTEIN-RELATED"/>
    <property type="match status" value="1"/>
</dbReference>
<evidence type="ECO:0000313" key="6">
    <source>
        <dbReference type="Proteomes" id="UP000324897"/>
    </source>
</evidence>
<dbReference type="Gramene" id="TVU50813">
    <property type="protein sequence ID" value="TVU50813"/>
    <property type="gene ID" value="EJB05_02203"/>
</dbReference>
<keyword evidence="1" id="KW-0805">Transcription regulation</keyword>
<evidence type="ECO:0000256" key="3">
    <source>
        <dbReference type="PROSITE-ProRule" id="PRU01191"/>
    </source>
</evidence>
<accession>A0A5J9WRN4</accession>